<proteinExistence type="predicted"/>
<dbReference type="EMBL" id="JANBUN010000146">
    <property type="protein sequence ID" value="KAJ2806383.1"/>
    <property type="molecule type" value="Genomic_DNA"/>
</dbReference>
<sequence>MHEIQPADCAACGAFAYSGSTVGRRASRVAYTHSDCSSSLSSLSAGSIGSGGRARRRAWPAAWGGRWRPGVAFLAAATGTGVVGAHGVFQALYQNQFADGLQAAALVGALQLGSFIALRPLVAWTAVRCGRQAVLAAGALLASGGMLAAGFAAPLWQLCLAQGVLVGAGACACETAGFSTDPLARDLAQWAVAGGGIGGAALALAAAGLAQWLGSVALALRWLALVVCIGQLAALVLLGRRPAGRVAAASGKPAGGVRPLITTSVIWARDGPRRWQAPGVLGAAGGVLHSLGAPLPLLYLPSYAALRLPSAARPLASAVPLVLLCLAAAAGAPLARALLVRHSLRPALLLGATRAALSLALWCLWLPAGRSWAATCTFALFYGLMLGAAGYAQCQDADRPAPPAAVVLPVAGAVAMAGAAAAAWLVATPDRSPPFMPLIAFAAAVMLVAAAATTAGVAWQARSLSRRGTRATVKSVT</sequence>
<reference evidence="1" key="1">
    <citation type="submission" date="2022-07" db="EMBL/GenBank/DDBJ databases">
        <title>Phylogenomic reconstructions and comparative analyses of Kickxellomycotina fungi.</title>
        <authorList>
            <person name="Reynolds N.K."/>
            <person name="Stajich J.E."/>
            <person name="Barry K."/>
            <person name="Grigoriev I.V."/>
            <person name="Crous P."/>
            <person name="Smith M.E."/>
        </authorList>
    </citation>
    <scope>NUCLEOTIDE SEQUENCE</scope>
    <source>
        <strain evidence="1">BCRC 34780</strain>
    </source>
</reference>
<organism evidence="1 2">
    <name type="scientific">Coemansia helicoidea</name>
    <dbReference type="NCBI Taxonomy" id="1286919"/>
    <lineage>
        <taxon>Eukaryota</taxon>
        <taxon>Fungi</taxon>
        <taxon>Fungi incertae sedis</taxon>
        <taxon>Zoopagomycota</taxon>
        <taxon>Kickxellomycotina</taxon>
        <taxon>Kickxellomycetes</taxon>
        <taxon>Kickxellales</taxon>
        <taxon>Kickxellaceae</taxon>
        <taxon>Coemansia</taxon>
    </lineage>
</organism>
<gene>
    <name evidence="1" type="ORF">H4R21_000888</name>
</gene>
<protein>
    <submittedName>
        <fullName evidence="1">Uncharacterized protein</fullName>
    </submittedName>
</protein>
<comment type="caution">
    <text evidence="1">The sequence shown here is derived from an EMBL/GenBank/DDBJ whole genome shotgun (WGS) entry which is preliminary data.</text>
</comment>
<dbReference type="Proteomes" id="UP001140087">
    <property type="component" value="Unassembled WGS sequence"/>
</dbReference>
<name>A0ACC1LE64_9FUNG</name>
<keyword evidence="2" id="KW-1185">Reference proteome</keyword>
<evidence type="ECO:0000313" key="2">
    <source>
        <dbReference type="Proteomes" id="UP001140087"/>
    </source>
</evidence>
<accession>A0ACC1LE64</accession>
<evidence type="ECO:0000313" key="1">
    <source>
        <dbReference type="EMBL" id="KAJ2806383.1"/>
    </source>
</evidence>